<gene>
    <name evidence="1" type="ORF">MTBBW1_2850003</name>
</gene>
<dbReference type="OrthoDB" id="5507734at2"/>
<accession>A0A1W1HFJ6</accession>
<dbReference type="Gene3D" id="2.120.10.70">
    <property type="entry name" value="Fucose-specific lectin"/>
    <property type="match status" value="1"/>
</dbReference>
<sequence length="95" mass="10937">MKFKNCLLFSIFTWLYFISLQICLAEEMTVDDQGDVGLQPSIAVDSNNLPHISYYDITNNSVKYAKRTSSGSWLTELVDNVAQIYEFKLDVRVFL</sequence>
<dbReference type="Proteomes" id="UP000191931">
    <property type="component" value="Unassembled WGS sequence"/>
</dbReference>
<organism evidence="1 2">
    <name type="scientific">Desulfamplus magnetovallimortis</name>
    <dbReference type="NCBI Taxonomy" id="1246637"/>
    <lineage>
        <taxon>Bacteria</taxon>
        <taxon>Pseudomonadati</taxon>
        <taxon>Thermodesulfobacteriota</taxon>
        <taxon>Desulfobacteria</taxon>
        <taxon>Desulfobacterales</taxon>
        <taxon>Desulfobacteraceae</taxon>
        <taxon>Desulfamplus</taxon>
    </lineage>
</organism>
<dbReference type="AlphaFoldDB" id="A0A1W1HFJ6"/>
<proteinExistence type="predicted"/>
<evidence type="ECO:0000313" key="1">
    <source>
        <dbReference type="EMBL" id="SLM31206.1"/>
    </source>
</evidence>
<name>A0A1W1HFJ6_9BACT</name>
<protein>
    <submittedName>
        <fullName evidence="1">Uncharacterized protein</fullName>
    </submittedName>
</protein>
<keyword evidence="2" id="KW-1185">Reference proteome</keyword>
<evidence type="ECO:0000313" key="2">
    <source>
        <dbReference type="Proteomes" id="UP000191931"/>
    </source>
</evidence>
<dbReference type="RefSeq" id="WP_080810089.1">
    <property type="nucleotide sequence ID" value="NZ_LT828586.1"/>
</dbReference>
<dbReference type="EMBL" id="FWEV01000207">
    <property type="protein sequence ID" value="SLM31206.1"/>
    <property type="molecule type" value="Genomic_DNA"/>
</dbReference>
<reference evidence="1 2" key="1">
    <citation type="submission" date="2017-03" db="EMBL/GenBank/DDBJ databases">
        <authorList>
            <person name="Afonso C.L."/>
            <person name="Miller P.J."/>
            <person name="Scott M.A."/>
            <person name="Spackman E."/>
            <person name="Goraichik I."/>
            <person name="Dimitrov K.M."/>
            <person name="Suarez D.L."/>
            <person name="Swayne D.E."/>
        </authorList>
    </citation>
    <scope>NUCLEOTIDE SEQUENCE [LARGE SCALE GENOMIC DNA]</scope>
    <source>
        <strain evidence="1">PRJEB14757</strain>
    </source>
</reference>